<feature type="domain" description="Cytochrome oxidase subunit I profile" evidence="2">
    <location>
        <begin position="214"/>
        <end position="442"/>
    </location>
</feature>
<dbReference type="Gene3D" id="1.20.210.10">
    <property type="entry name" value="Cytochrome c oxidase-like, subunit I domain"/>
    <property type="match status" value="1"/>
</dbReference>
<feature type="transmembrane region" description="Helical" evidence="1">
    <location>
        <begin position="73"/>
        <end position="95"/>
    </location>
</feature>
<feature type="transmembrane region" description="Helical" evidence="1">
    <location>
        <begin position="243"/>
        <end position="261"/>
    </location>
</feature>
<keyword evidence="1" id="KW-0472">Membrane</keyword>
<protein>
    <recommendedName>
        <fullName evidence="2">Cytochrome oxidase subunit I profile domain-containing protein</fullName>
    </recommendedName>
</protein>
<name>A0A381QW94_9ZZZZ</name>
<reference evidence="3" key="1">
    <citation type="submission" date="2018-05" db="EMBL/GenBank/DDBJ databases">
        <authorList>
            <person name="Lanie J.A."/>
            <person name="Ng W.-L."/>
            <person name="Kazmierczak K.M."/>
            <person name="Andrzejewski T.M."/>
            <person name="Davidsen T.M."/>
            <person name="Wayne K.J."/>
            <person name="Tettelin H."/>
            <person name="Glass J.I."/>
            <person name="Rusch D."/>
            <person name="Podicherti R."/>
            <person name="Tsui H.-C.T."/>
            <person name="Winkler M.E."/>
        </authorList>
    </citation>
    <scope>NUCLEOTIDE SEQUENCE</scope>
</reference>
<dbReference type="AlphaFoldDB" id="A0A381QW94"/>
<feature type="transmembrane region" description="Helical" evidence="1">
    <location>
        <begin position="211"/>
        <end position="231"/>
    </location>
</feature>
<sequence>MQLGMLALALGTFFGVIGGFQFLFPDFLKELLFTKTRPLHVSMVVSWIFLIAVGGIYYYLPKQCNLKLFSNRLASLHFFIFFITGVAILGAYCFGKFGGREYFEFPPILSIPIFISWVIFGFNYFKTVMKDQKPWPVYYWQWGTGIVCFFLTYLESHLYLIPFFRETMVREIIVQWKSYGALTGSWNMLVYGTALYIATRIGGNDKPARSNLSFGLYFLGLVNLILGWAHHTYLVPSETWIRTLAYFVSMTELFIFGKILWDWRLSLDSWRKNKHRIAYRFLFAADIWVFINLALALAISVPVLNFFTHGTHITVAHAMGSTIGINTMILLASIFYVISEELPEVSFQKNSQHVLTGFWITNISLGIFFVALILAGIAKSMYSDLPFAVMMYNIRPYLIAFTISGVALMLGIWMVLWTAYTKISVVLSASNTIHKKLSTIES</sequence>
<dbReference type="PROSITE" id="PS50855">
    <property type="entry name" value="COX1"/>
    <property type="match status" value="1"/>
</dbReference>
<gene>
    <name evidence="3" type="ORF">METZ01_LOCUS36550</name>
</gene>
<organism evidence="3">
    <name type="scientific">marine metagenome</name>
    <dbReference type="NCBI Taxonomy" id="408172"/>
    <lineage>
        <taxon>unclassified sequences</taxon>
        <taxon>metagenomes</taxon>
        <taxon>ecological metagenomes</taxon>
    </lineage>
</organism>
<evidence type="ECO:0000259" key="2">
    <source>
        <dbReference type="PROSITE" id="PS50855"/>
    </source>
</evidence>
<dbReference type="GO" id="GO:0020037">
    <property type="term" value="F:heme binding"/>
    <property type="evidence" value="ECO:0007669"/>
    <property type="project" value="InterPro"/>
</dbReference>
<dbReference type="InterPro" id="IPR036927">
    <property type="entry name" value="Cyt_c_oxase-like_su1_sf"/>
</dbReference>
<dbReference type="Pfam" id="PF00115">
    <property type="entry name" value="COX1"/>
    <property type="match status" value="1"/>
</dbReference>
<feature type="transmembrane region" description="Helical" evidence="1">
    <location>
        <begin position="43"/>
        <end position="61"/>
    </location>
</feature>
<dbReference type="GO" id="GO:0009060">
    <property type="term" value="P:aerobic respiration"/>
    <property type="evidence" value="ECO:0007669"/>
    <property type="project" value="InterPro"/>
</dbReference>
<feature type="transmembrane region" description="Helical" evidence="1">
    <location>
        <begin position="107"/>
        <end position="125"/>
    </location>
</feature>
<proteinExistence type="predicted"/>
<keyword evidence="1" id="KW-0812">Transmembrane</keyword>
<evidence type="ECO:0000256" key="1">
    <source>
        <dbReference type="SAM" id="Phobius"/>
    </source>
</evidence>
<accession>A0A381QW94</accession>
<feature type="transmembrane region" description="Helical" evidence="1">
    <location>
        <begin position="398"/>
        <end position="420"/>
    </location>
</feature>
<feature type="transmembrane region" description="Helical" evidence="1">
    <location>
        <begin position="359"/>
        <end position="378"/>
    </location>
</feature>
<dbReference type="GO" id="GO:0016020">
    <property type="term" value="C:membrane"/>
    <property type="evidence" value="ECO:0007669"/>
    <property type="project" value="InterPro"/>
</dbReference>
<feature type="transmembrane region" description="Helical" evidence="1">
    <location>
        <begin position="316"/>
        <end position="338"/>
    </location>
</feature>
<dbReference type="InterPro" id="IPR023616">
    <property type="entry name" value="Cyt_c_oxase-like_su1_dom"/>
</dbReference>
<dbReference type="SUPFAM" id="SSF81442">
    <property type="entry name" value="Cytochrome c oxidase subunit I-like"/>
    <property type="match status" value="1"/>
</dbReference>
<dbReference type="EMBL" id="UINC01001562">
    <property type="protein sequence ID" value="SUZ83696.1"/>
    <property type="molecule type" value="Genomic_DNA"/>
</dbReference>
<dbReference type="InterPro" id="IPR000883">
    <property type="entry name" value="Cyt_C_Oxase_1"/>
</dbReference>
<feature type="transmembrane region" description="Helical" evidence="1">
    <location>
        <begin position="137"/>
        <end position="159"/>
    </location>
</feature>
<feature type="transmembrane region" description="Helical" evidence="1">
    <location>
        <begin position="281"/>
        <end position="304"/>
    </location>
</feature>
<dbReference type="GO" id="GO:0004129">
    <property type="term" value="F:cytochrome-c oxidase activity"/>
    <property type="evidence" value="ECO:0007669"/>
    <property type="project" value="InterPro"/>
</dbReference>
<feature type="transmembrane region" description="Helical" evidence="1">
    <location>
        <begin position="179"/>
        <end position="199"/>
    </location>
</feature>
<evidence type="ECO:0000313" key="3">
    <source>
        <dbReference type="EMBL" id="SUZ83696.1"/>
    </source>
</evidence>
<keyword evidence="1" id="KW-1133">Transmembrane helix</keyword>